<gene>
    <name evidence="3" type="ORF">ENR15_22540</name>
</gene>
<proteinExistence type="predicted"/>
<name>A0A7C3VNA5_9CYAN</name>
<keyword evidence="1" id="KW-0175">Coiled coil</keyword>
<keyword evidence="2" id="KW-1133">Transmembrane helix</keyword>
<organism evidence="3">
    <name type="scientific">Planktothricoides sp. SpSt-374</name>
    <dbReference type="NCBI Taxonomy" id="2282167"/>
    <lineage>
        <taxon>Bacteria</taxon>
        <taxon>Bacillati</taxon>
        <taxon>Cyanobacteriota</taxon>
        <taxon>Cyanophyceae</taxon>
        <taxon>Oscillatoriophycideae</taxon>
        <taxon>Oscillatoriales</taxon>
        <taxon>Oscillatoriaceae</taxon>
        <taxon>Planktothricoides</taxon>
    </lineage>
</organism>
<sequence length="239" mass="27160">MTLEDLWRQKSDKELEIAARELADYREDAQKVIRNEMMRRGMVAPDLPPKVQPPTPPQPSRQKLLDAFRLTEEDLVANRQGMLTKRQKKMLVVAAKDEAVWATGFALIFGLVMYGILYILVQEGQIINLANGISSVEEIVLLGVTGVLPTFFLIQAVRIWLIYRRSSLAKQVMTTDGAIELEAMRLKYGVMVYQMIVGKSKFGLTPVVYNLLKTGNLCRIYYEPITQSIVAIEPIEKER</sequence>
<feature type="transmembrane region" description="Helical" evidence="2">
    <location>
        <begin position="99"/>
        <end position="119"/>
    </location>
</feature>
<protein>
    <submittedName>
        <fullName evidence="3">Uncharacterized protein</fullName>
    </submittedName>
</protein>
<keyword evidence="2" id="KW-0812">Transmembrane</keyword>
<evidence type="ECO:0000256" key="2">
    <source>
        <dbReference type="SAM" id="Phobius"/>
    </source>
</evidence>
<feature type="coiled-coil region" evidence="1">
    <location>
        <begin position="8"/>
        <end position="35"/>
    </location>
</feature>
<feature type="transmembrane region" description="Helical" evidence="2">
    <location>
        <begin position="139"/>
        <end position="163"/>
    </location>
</feature>
<keyword evidence="2" id="KW-0472">Membrane</keyword>
<accession>A0A7C3VNA5</accession>
<dbReference type="EMBL" id="DSPX01000231">
    <property type="protein sequence ID" value="HGG03337.1"/>
    <property type="molecule type" value="Genomic_DNA"/>
</dbReference>
<comment type="caution">
    <text evidence="3">The sequence shown here is derived from an EMBL/GenBank/DDBJ whole genome shotgun (WGS) entry which is preliminary data.</text>
</comment>
<reference evidence="3" key="1">
    <citation type="journal article" date="2020" name="mSystems">
        <title>Genome- and Community-Level Interaction Insights into Carbon Utilization and Element Cycling Functions of Hydrothermarchaeota in Hydrothermal Sediment.</title>
        <authorList>
            <person name="Zhou Z."/>
            <person name="Liu Y."/>
            <person name="Xu W."/>
            <person name="Pan J."/>
            <person name="Luo Z.H."/>
            <person name="Li M."/>
        </authorList>
    </citation>
    <scope>NUCLEOTIDE SEQUENCE [LARGE SCALE GENOMIC DNA]</scope>
    <source>
        <strain evidence="3">SpSt-374</strain>
    </source>
</reference>
<evidence type="ECO:0000313" key="3">
    <source>
        <dbReference type="EMBL" id="HGG03337.1"/>
    </source>
</evidence>
<evidence type="ECO:0000256" key="1">
    <source>
        <dbReference type="SAM" id="Coils"/>
    </source>
</evidence>
<dbReference type="AlphaFoldDB" id="A0A7C3VNA5"/>